<dbReference type="RefSeq" id="WP_003253416.1">
    <property type="nucleotide sequence ID" value="NZ_RXYI01000001.1"/>
</dbReference>
<proteinExistence type="predicted"/>
<dbReference type="Proteomes" id="UP000323909">
    <property type="component" value="Unassembled WGS sequence"/>
</dbReference>
<organism evidence="1 2">
    <name type="scientific">Pseudomonas veronii</name>
    <dbReference type="NCBI Taxonomy" id="76761"/>
    <lineage>
        <taxon>Bacteria</taxon>
        <taxon>Pseudomonadati</taxon>
        <taxon>Pseudomonadota</taxon>
        <taxon>Gammaproteobacteria</taxon>
        <taxon>Pseudomonadales</taxon>
        <taxon>Pseudomonadaceae</taxon>
        <taxon>Pseudomonas</taxon>
    </lineage>
</organism>
<comment type="caution">
    <text evidence="1">The sequence shown here is derived from an EMBL/GenBank/DDBJ whole genome shotgun (WGS) entry which is preliminary data.</text>
</comment>
<protein>
    <submittedName>
        <fullName evidence="1">Uncharacterized protein</fullName>
    </submittedName>
</protein>
<name>A0A5M8FFV4_PSEVE</name>
<reference evidence="1 2" key="1">
    <citation type="submission" date="2019-09" db="EMBL/GenBank/DDBJ databases">
        <title>Genomic sequencing of 4 copper resistant soil isolates.</title>
        <authorList>
            <person name="Havryliuk O."/>
        </authorList>
    </citation>
    <scope>NUCLEOTIDE SEQUENCE [LARGE SCALE GENOMIC DNA]</scope>
    <source>
        <strain evidence="1 2">UKR4</strain>
    </source>
</reference>
<dbReference type="EMBL" id="VWXT01000132">
    <property type="protein sequence ID" value="KAA6181525.1"/>
    <property type="molecule type" value="Genomic_DNA"/>
</dbReference>
<evidence type="ECO:0000313" key="1">
    <source>
        <dbReference type="EMBL" id="KAA6181525.1"/>
    </source>
</evidence>
<evidence type="ECO:0000313" key="2">
    <source>
        <dbReference type="Proteomes" id="UP000323909"/>
    </source>
</evidence>
<sequence>MIYESDDWRKSLLRSARWLEKARVKERSEGRIYAKAEREIFVSFYTVRKLIETYKISESTKKIKLHLPYYPITSGKTVDYFNRHNIMENYETTKVYKELRDMTFVANQVIHSYVFEFATSEDGRIDGVFVASDKGRHQRLYYYSMTLMLSIFRSVGLDVVSEQHLVRDPETEQWKIR</sequence>
<gene>
    <name evidence="1" type="ORF">F3K53_10035</name>
</gene>
<dbReference type="AlphaFoldDB" id="A0A5M8FFV4"/>
<dbReference type="GeneID" id="83683090"/>
<accession>A0A5M8FFV4</accession>